<dbReference type="PANTHER" id="PTHR39196">
    <property type="entry name" value="PRIMOSOME, DNAD SUBUNIT"/>
    <property type="match status" value="1"/>
</dbReference>
<proteinExistence type="predicted"/>
<accession>A0ABV4BM22</accession>
<gene>
    <name evidence="3" type="ORF">AB8U03_00220</name>
</gene>
<evidence type="ECO:0000313" key="3">
    <source>
        <dbReference type="EMBL" id="MEY7998636.1"/>
    </source>
</evidence>
<dbReference type="SUPFAM" id="SSF158499">
    <property type="entry name" value="DnaD domain-like"/>
    <property type="match status" value="1"/>
</dbReference>
<protein>
    <submittedName>
        <fullName evidence="3">DUF4373 domain-containing protein</fullName>
    </submittedName>
</protein>
<evidence type="ECO:0000313" key="4">
    <source>
        <dbReference type="Proteomes" id="UP001564657"/>
    </source>
</evidence>
<dbReference type="InterPro" id="IPR025400">
    <property type="entry name" value="Lin1244/Lin1753-like_N"/>
</dbReference>
<evidence type="ECO:0000259" key="2">
    <source>
        <dbReference type="Pfam" id="PF14297"/>
    </source>
</evidence>
<sequence>MARPQKEGLEYFPLDVDMDQDDKVALIEAQHGLVGFGVVIKLLMKIYKHGYFYEWTEKQQLLFSKRVNVDINSLNVIINDCIKWDLFDKKVFETCKVLTSKGIQKRYLEAVGRRQKVKIYKEYLLLDNETINVYKNLVIVDINSNNEVVNADINPQSKVKESKVKKSKRESREKKVSGTGNSHDEKALELCKYYKTLKPGESITAHMSALKIFINDYGYDWCKEALQLTVINKNAFIKGYMAKILQNWAKNGKSEVKKNTYARKDSKFDFKGRQYSSSQVQDLEKKLLGWEDG</sequence>
<organism evidence="3 4">
    <name type="scientific">Clostridium moutaii</name>
    <dbReference type="NCBI Taxonomy" id="3240932"/>
    <lineage>
        <taxon>Bacteria</taxon>
        <taxon>Bacillati</taxon>
        <taxon>Bacillota</taxon>
        <taxon>Clostridia</taxon>
        <taxon>Eubacteriales</taxon>
        <taxon>Clostridiaceae</taxon>
        <taxon>Clostridium</taxon>
    </lineage>
</organism>
<dbReference type="RefSeq" id="WP_369702534.1">
    <property type="nucleotide sequence ID" value="NZ_JBGEWD010000001.1"/>
</dbReference>
<comment type="caution">
    <text evidence="3">The sequence shown here is derived from an EMBL/GenBank/DDBJ whole genome shotgun (WGS) entry which is preliminary data.</text>
</comment>
<dbReference type="Pfam" id="PF14297">
    <property type="entry name" value="Lin1244_N"/>
    <property type="match status" value="1"/>
</dbReference>
<dbReference type="PANTHER" id="PTHR39196:SF1">
    <property type="entry name" value="PRIMOSOME, DNAD SUBUNIT"/>
    <property type="match status" value="1"/>
</dbReference>
<name>A0ABV4BM22_9CLOT</name>
<dbReference type="Proteomes" id="UP001564657">
    <property type="component" value="Unassembled WGS sequence"/>
</dbReference>
<feature type="region of interest" description="Disordered" evidence="1">
    <location>
        <begin position="159"/>
        <end position="182"/>
    </location>
</feature>
<dbReference type="EMBL" id="JBGEWD010000001">
    <property type="protein sequence ID" value="MEY7998636.1"/>
    <property type="molecule type" value="Genomic_DNA"/>
</dbReference>
<feature type="domain" description="Lin1244/Lin1753-like N-terminal" evidence="2">
    <location>
        <begin position="11"/>
        <end position="103"/>
    </location>
</feature>
<dbReference type="InterPro" id="IPR034829">
    <property type="entry name" value="DnaD-like_sf"/>
</dbReference>
<reference evidence="3 4" key="1">
    <citation type="submission" date="2024-08" db="EMBL/GenBank/DDBJ databases">
        <title>Clostridium lapicellarii sp. nov., and Clostridium renhuaiense sp. nov., two species isolated from the mud in a fermentation cellar used for producing sauce-flavour Chinese liquors.</title>
        <authorList>
            <person name="Yang F."/>
            <person name="Wang H."/>
            <person name="Chen L.Q."/>
            <person name="Zhou N."/>
            <person name="Lu J.J."/>
            <person name="Pu X.X."/>
            <person name="Wan B."/>
            <person name="Wang L."/>
            <person name="Liu S.J."/>
        </authorList>
    </citation>
    <scope>NUCLEOTIDE SEQUENCE [LARGE SCALE GENOMIC DNA]</scope>
    <source>
        <strain evidence="3 4">MT-5</strain>
    </source>
</reference>
<evidence type="ECO:0000256" key="1">
    <source>
        <dbReference type="SAM" id="MobiDB-lite"/>
    </source>
</evidence>
<keyword evidence="4" id="KW-1185">Reference proteome</keyword>